<accession>J9GD71</accession>
<gene>
    <name evidence="1" type="ORF">EVA_06606</name>
</gene>
<sequence length="34" mass="3854">MKFQPILGRNVTFVIPNQETIFLIKPSFKGQGGF</sequence>
<protein>
    <submittedName>
        <fullName evidence="1">Uncharacterized protein</fullName>
    </submittedName>
</protein>
<dbReference type="EMBL" id="AMCI01001520">
    <property type="protein sequence ID" value="EJX05287.1"/>
    <property type="molecule type" value="Genomic_DNA"/>
</dbReference>
<reference evidence="1" key="1">
    <citation type="journal article" date="2012" name="PLoS ONE">
        <title>Gene sets for utilization of primary and secondary nutrition supplies in the distal gut of endangered iberian lynx.</title>
        <authorList>
            <person name="Alcaide M."/>
            <person name="Messina E."/>
            <person name="Richter M."/>
            <person name="Bargiela R."/>
            <person name="Peplies J."/>
            <person name="Huws S.A."/>
            <person name="Newbold C.J."/>
            <person name="Golyshin P.N."/>
            <person name="Simon M.A."/>
            <person name="Lopez G."/>
            <person name="Yakimov M.M."/>
            <person name="Ferrer M."/>
        </authorList>
    </citation>
    <scope>NUCLEOTIDE SEQUENCE</scope>
</reference>
<organism evidence="1">
    <name type="scientific">gut metagenome</name>
    <dbReference type="NCBI Taxonomy" id="749906"/>
    <lineage>
        <taxon>unclassified sequences</taxon>
        <taxon>metagenomes</taxon>
        <taxon>organismal metagenomes</taxon>
    </lineage>
</organism>
<name>J9GD71_9ZZZZ</name>
<comment type="caution">
    <text evidence="1">The sequence shown here is derived from an EMBL/GenBank/DDBJ whole genome shotgun (WGS) entry which is preliminary data.</text>
</comment>
<evidence type="ECO:0000313" key="1">
    <source>
        <dbReference type="EMBL" id="EJX05287.1"/>
    </source>
</evidence>
<proteinExistence type="predicted"/>
<dbReference type="AlphaFoldDB" id="J9GD71"/>